<dbReference type="STRING" id="582419.TES1_1886"/>
<dbReference type="Pfam" id="PF13439">
    <property type="entry name" value="Glyco_transf_4"/>
    <property type="match status" value="1"/>
</dbReference>
<dbReference type="OrthoDB" id="132546at2157"/>
<organism evidence="3 4">
    <name type="scientific">Thermococcus paralvinellae</name>
    <dbReference type="NCBI Taxonomy" id="582419"/>
    <lineage>
        <taxon>Archaea</taxon>
        <taxon>Methanobacteriati</taxon>
        <taxon>Methanobacteriota</taxon>
        <taxon>Thermococci</taxon>
        <taxon>Thermococcales</taxon>
        <taxon>Thermococcaceae</taxon>
        <taxon>Thermococcus</taxon>
    </lineage>
</organism>
<accession>W0I568</accession>
<feature type="domain" description="Glycosyl transferase family 1" evidence="1">
    <location>
        <begin position="183"/>
        <end position="339"/>
    </location>
</feature>
<dbReference type="PANTHER" id="PTHR45947:SF3">
    <property type="entry name" value="SULFOQUINOVOSYL TRANSFERASE SQD2"/>
    <property type="match status" value="1"/>
</dbReference>
<dbReference type="Gene3D" id="3.40.50.2000">
    <property type="entry name" value="Glycogen Phosphorylase B"/>
    <property type="match status" value="2"/>
</dbReference>
<dbReference type="CDD" id="cd03794">
    <property type="entry name" value="GT4_WbuB-like"/>
    <property type="match status" value="1"/>
</dbReference>
<dbReference type="RefSeq" id="WP_042682366.1">
    <property type="nucleotide sequence ID" value="NZ_CP006965.1"/>
</dbReference>
<dbReference type="InterPro" id="IPR001296">
    <property type="entry name" value="Glyco_trans_1"/>
</dbReference>
<name>W0I568_9EURY</name>
<dbReference type="AlphaFoldDB" id="W0I568"/>
<gene>
    <name evidence="3" type="ORF">TES1_1886</name>
</gene>
<keyword evidence="4" id="KW-1185">Reference proteome</keyword>
<dbReference type="KEGG" id="ths:TES1_1886"/>
<proteinExistence type="predicted"/>
<dbReference type="GeneID" id="24906476"/>
<evidence type="ECO:0000259" key="1">
    <source>
        <dbReference type="Pfam" id="PF00534"/>
    </source>
</evidence>
<dbReference type="Pfam" id="PF00534">
    <property type="entry name" value="Glycos_transf_1"/>
    <property type="match status" value="1"/>
</dbReference>
<feature type="domain" description="Glycosyltransferase subfamily 4-like N-terminal" evidence="2">
    <location>
        <begin position="17"/>
        <end position="178"/>
    </location>
</feature>
<dbReference type="InterPro" id="IPR050194">
    <property type="entry name" value="Glycosyltransferase_grp1"/>
</dbReference>
<dbReference type="Proteomes" id="UP000019027">
    <property type="component" value="Chromosome"/>
</dbReference>
<dbReference type="HOGENOM" id="CLU_009583_36_4_2"/>
<dbReference type="PANTHER" id="PTHR45947">
    <property type="entry name" value="SULFOQUINOVOSYL TRANSFERASE SQD2"/>
    <property type="match status" value="1"/>
</dbReference>
<evidence type="ECO:0000259" key="2">
    <source>
        <dbReference type="Pfam" id="PF13439"/>
    </source>
</evidence>
<dbReference type="EMBL" id="CP006965">
    <property type="protein sequence ID" value="AHF81261.1"/>
    <property type="molecule type" value="Genomic_DNA"/>
</dbReference>
<protein>
    <submittedName>
        <fullName evidence="3">Glycosyl transferase family protein 10</fullName>
    </submittedName>
</protein>
<reference evidence="3 4" key="1">
    <citation type="journal article" date="2014" name="Int. J. Syst. Evol. Microbiol.">
        <title>Thermococcus paralvinellae sp. nov. and Thermococcus cleftensis sp. nov. of hyperthermophilic heterotrophs from deep-sea hydrothermal vents.</title>
        <authorList>
            <person name="Hensley S.A."/>
            <person name="Jung J.H."/>
            <person name="Park C.S."/>
            <person name="Holden J.F."/>
        </authorList>
    </citation>
    <scope>NUCLEOTIDE SEQUENCE [LARGE SCALE GENOMIC DNA]</scope>
    <source>
        <strain evidence="3 4">ES1</strain>
    </source>
</reference>
<dbReference type="SUPFAM" id="SSF53756">
    <property type="entry name" value="UDP-Glycosyltransferase/glycogen phosphorylase"/>
    <property type="match status" value="1"/>
</dbReference>
<sequence length="362" mass="42290">MKIVMIVSNPFKPDPRVYKEAKSLVKHGHKVTVIAWDREGEYPKEESIDGIRVLRIKVKSKYGNFFDFLLKLPFFYLKSLKLLLKEDFDVIHTHDFDTAILGLLIRRLKDIRWIYDVHDLYESLVEKENSRAAKVISKLERIIIDLPDYVIVVNDAFIRLMRERGRTKPILVIMNTIEPIKVEKQKSKRFTLFYAGVLSSGRFILEMIDIAKELRIRLKIAGSGKLEHEVKKRCHDSCLFLGYIPHRKALEELSKSHATFAIYTPKILNNLLAAPNKLFEAMCLKVPIIAVKGSVMSKIVERHRCGVTVEYEKKDVKEKVRHIMENPKLIKKMGHNGRKGFLKEYTWRNMEEKLVKLYEGLK</sequence>
<evidence type="ECO:0000313" key="4">
    <source>
        <dbReference type="Proteomes" id="UP000019027"/>
    </source>
</evidence>
<keyword evidence="3" id="KW-0808">Transferase</keyword>
<dbReference type="GO" id="GO:0016758">
    <property type="term" value="F:hexosyltransferase activity"/>
    <property type="evidence" value="ECO:0007669"/>
    <property type="project" value="TreeGrafter"/>
</dbReference>
<dbReference type="InterPro" id="IPR028098">
    <property type="entry name" value="Glyco_trans_4-like_N"/>
</dbReference>
<evidence type="ECO:0000313" key="3">
    <source>
        <dbReference type="EMBL" id="AHF81261.1"/>
    </source>
</evidence>